<dbReference type="EMBL" id="JAAVJI010000006">
    <property type="protein sequence ID" value="NJP01585.1"/>
    <property type="molecule type" value="Genomic_DNA"/>
</dbReference>
<evidence type="ECO:0000313" key="2">
    <source>
        <dbReference type="EMBL" id="NJP01585.1"/>
    </source>
</evidence>
<evidence type="ECO:0000313" key="3">
    <source>
        <dbReference type="Proteomes" id="UP000746535"/>
    </source>
</evidence>
<dbReference type="CDD" id="cd00093">
    <property type="entry name" value="HTH_XRE"/>
    <property type="match status" value="2"/>
</dbReference>
<feature type="domain" description="HTH cro/C1-type" evidence="1">
    <location>
        <begin position="123"/>
        <end position="147"/>
    </location>
</feature>
<dbReference type="SUPFAM" id="SSF47413">
    <property type="entry name" value="lambda repressor-like DNA-binding domains"/>
    <property type="match status" value="1"/>
</dbReference>
<dbReference type="Proteomes" id="UP000746535">
    <property type="component" value="Unassembled WGS sequence"/>
</dbReference>
<dbReference type="PROSITE" id="PS50943">
    <property type="entry name" value="HTH_CROC1"/>
    <property type="match status" value="2"/>
</dbReference>
<feature type="domain" description="HTH cro/C1-type" evidence="1">
    <location>
        <begin position="11"/>
        <end position="63"/>
    </location>
</feature>
<reference evidence="2 3" key="1">
    <citation type="submission" date="2020-03" db="EMBL/GenBank/DDBJ databases">
        <authorList>
            <person name="Wang L."/>
            <person name="He N."/>
            <person name="Li Y."/>
            <person name="Fang Y."/>
            <person name="Zhang F."/>
        </authorList>
    </citation>
    <scope>NUCLEOTIDE SEQUENCE [LARGE SCALE GENOMIC DNA]</scope>
    <source>
        <strain evidence="3">hsmgli-8</strain>
    </source>
</reference>
<comment type="caution">
    <text evidence="2">The sequence shown here is derived from an EMBL/GenBank/DDBJ whole genome shotgun (WGS) entry which is preliminary data.</text>
</comment>
<sequence length="153" mass="16287">MSRRQGLAAALRAVRSLKGLVQIDLASAAARRYIHNIEQSKSNISLAKLDEISAVAGIDTITLLVLATVASGDQPLDSVLSRVTDELEAFSASGGLELLAQQFNEGAVAAKAQIRQQRAEAIQACKARGLTQRQTAEELGVPKSTVADFWSQD</sequence>
<keyword evidence="3" id="KW-1185">Reference proteome</keyword>
<organism evidence="2 3">
    <name type="scientific">Pseudomonas quercus</name>
    <dbReference type="NCBI Taxonomy" id="2722792"/>
    <lineage>
        <taxon>Bacteria</taxon>
        <taxon>Pseudomonadati</taxon>
        <taxon>Pseudomonadota</taxon>
        <taxon>Gammaproteobacteria</taxon>
        <taxon>Pseudomonadales</taxon>
        <taxon>Pseudomonadaceae</taxon>
        <taxon>Pseudomonas</taxon>
    </lineage>
</organism>
<gene>
    <name evidence="2" type="ORF">HBH25_12085</name>
</gene>
<dbReference type="InterPro" id="IPR001387">
    <property type="entry name" value="Cro/C1-type_HTH"/>
</dbReference>
<dbReference type="Pfam" id="PF13384">
    <property type="entry name" value="HTH_23"/>
    <property type="match status" value="1"/>
</dbReference>
<evidence type="ECO:0000259" key="1">
    <source>
        <dbReference type="PROSITE" id="PS50943"/>
    </source>
</evidence>
<accession>A0ABX0YF72</accession>
<dbReference type="Gene3D" id="1.10.260.40">
    <property type="entry name" value="lambda repressor-like DNA-binding domains"/>
    <property type="match status" value="2"/>
</dbReference>
<dbReference type="InterPro" id="IPR010982">
    <property type="entry name" value="Lambda_DNA-bd_dom_sf"/>
</dbReference>
<proteinExistence type="predicted"/>
<dbReference type="RefSeq" id="WP_168084162.1">
    <property type="nucleotide sequence ID" value="NZ_JAAVJI010000006.1"/>
</dbReference>
<protein>
    <submittedName>
        <fullName evidence="2">Helix-turn-helix transcriptional regulator</fullName>
    </submittedName>
</protein>
<name>A0ABX0YF72_9PSED</name>